<gene>
    <name evidence="1" type="ORF">H0A36_22465</name>
</gene>
<dbReference type="EMBL" id="JACCKB010000050">
    <property type="protein sequence ID" value="NYZ68785.1"/>
    <property type="molecule type" value="Genomic_DNA"/>
</dbReference>
<keyword evidence="2" id="KW-1185">Reference proteome</keyword>
<organism evidence="1 2">
    <name type="scientific">Spartinivicinus marinus</name>
    <dbReference type="NCBI Taxonomy" id="2994442"/>
    <lineage>
        <taxon>Bacteria</taxon>
        <taxon>Pseudomonadati</taxon>
        <taxon>Pseudomonadota</taxon>
        <taxon>Gammaproteobacteria</taxon>
        <taxon>Oceanospirillales</taxon>
        <taxon>Zooshikellaceae</taxon>
        <taxon>Spartinivicinus</taxon>
    </lineage>
</organism>
<name>A0A853II50_9GAMM</name>
<dbReference type="AlphaFoldDB" id="A0A853II50"/>
<comment type="caution">
    <text evidence="1">The sequence shown here is derived from an EMBL/GenBank/DDBJ whole genome shotgun (WGS) entry which is preliminary data.</text>
</comment>
<reference evidence="1 2" key="1">
    <citation type="submission" date="2020-07" db="EMBL/GenBank/DDBJ databases">
        <title>Endozoicomonas sp. nov., isolated from sediment.</title>
        <authorList>
            <person name="Gu T."/>
        </authorList>
    </citation>
    <scope>NUCLEOTIDE SEQUENCE [LARGE SCALE GENOMIC DNA]</scope>
    <source>
        <strain evidence="1 2">SM1973</strain>
    </source>
</reference>
<evidence type="ECO:0000313" key="2">
    <source>
        <dbReference type="Proteomes" id="UP000569732"/>
    </source>
</evidence>
<proteinExistence type="predicted"/>
<accession>A0A853II50</accession>
<protein>
    <submittedName>
        <fullName evidence="1">Uncharacterized protein</fullName>
    </submittedName>
</protein>
<evidence type="ECO:0000313" key="1">
    <source>
        <dbReference type="EMBL" id="NYZ68785.1"/>
    </source>
</evidence>
<dbReference type="RefSeq" id="WP_180570787.1">
    <property type="nucleotide sequence ID" value="NZ_JACCKB010000050.1"/>
</dbReference>
<sequence length="618" mass="69836">MISENESDSSLTATGTESFIIQGNHKTGTIDVDLNTQHDDSLITGKTFMLGGSDVVKLNTGTGKDNVFQIENAEFAIINVGHSKSAFLLGNQIKGNVFFHNKNAEGDDTTVIDISAWKSIEELRFELSDGRLKVIDALSERSLYIDDKSSVLLMAKDSQGREVTLGQEQIELLQLNQRLAGTNLIANDIEYIQGSKAITLDAEDFQLQLRGEGIATIQRSTANQDVLFVVDKGVQLNLSDIHNGDRFKLNGIKFENTEIINNSISHSAVQQPLVQIDAAKTLAANLQFTVEYDDQLVRYYTDDAGRLRLQPTTPLATDTAQQQQPAAMLKGARVLNKLDTSIPVLFQHYVNELWRLPNGLIIDAKAGKVFDQQGYQYKHATYDAENKKITYSTQHNNQLEIDFSNPNQDNIKSRIAPFEAEVLADGRWYFASDEYSDRSGGRVTDNFIVDPQNWRVYVSQYDYANLQYKQVTSTDGFSEYAWFSHQGMNRVNDDPVKYLWFRYDGARGKHLIIDSATGPGYLYSNEKVVGLTPDQFYKTIFNAKHGNLDKGRFESLPGDGSADRPEKMFLYSRWVPGHDDKYLTDAYYKDKPELAKVLKYFYQDIKEKGVTTEEYMKR</sequence>
<dbReference type="Proteomes" id="UP000569732">
    <property type="component" value="Unassembled WGS sequence"/>
</dbReference>